<keyword evidence="1" id="KW-0812">Transmembrane</keyword>
<protein>
    <submittedName>
        <fullName evidence="2">Uncharacterized protein</fullName>
    </submittedName>
</protein>
<feature type="transmembrane region" description="Helical" evidence="1">
    <location>
        <begin position="12"/>
        <end position="45"/>
    </location>
</feature>
<evidence type="ECO:0000313" key="2">
    <source>
        <dbReference type="EMBL" id="WOD14539.1"/>
    </source>
</evidence>
<evidence type="ECO:0000313" key="3">
    <source>
        <dbReference type="Proteomes" id="UP001302652"/>
    </source>
</evidence>
<dbReference type="Proteomes" id="UP001302652">
    <property type="component" value="Chromosome 3"/>
</dbReference>
<dbReference type="RefSeq" id="WP_317016451.1">
    <property type="nucleotide sequence ID" value="NZ_CP136511.1"/>
</dbReference>
<keyword evidence="1" id="KW-0472">Membrane</keyword>
<name>A0ABZ0EBH0_9BURK</name>
<dbReference type="EMBL" id="CP136511">
    <property type="protein sequence ID" value="WOD14539.1"/>
    <property type="molecule type" value="Genomic_DNA"/>
</dbReference>
<sequence length="62" mass="6703">MNATFTSPWRLLGAVFAAALGIAFFFFIIGVFGLSAAIIALALFVALAMTISRRPQTERKQP</sequence>
<organism evidence="2 3">
    <name type="scientific">Paraburkholderia kirstenboschensis</name>
    <dbReference type="NCBI Taxonomy" id="1245436"/>
    <lineage>
        <taxon>Bacteria</taxon>
        <taxon>Pseudomonadati</taxon>
        <taxon>Pseudomonadota</taxon>
        <taxon>Betaproteobacteria</taxon>
        <taxon>Burkholderiales</taxon>
        <taxon>Burkholderiaceae</taxon>
        <taxon>Paraburkholderia</taxon>
    </lineage>
</organism>
<reference evidence="2 3" key="1">
    <citation type="submission" date="2023-10" db="EMBL/GenBank/DDBJ databases">
        <title>Surface-active antibiotics is a multifunctional adaptation for post-fire microbes.</title>
        <authorList>
            <person name="Liu M.D."/>
            <person name="Du Y."/>
            <person name="Koupaei S.K."/>
            <person name="Kim N.R."/>
            <person name="Zhang W."/>
            <person name="Traxler M.F."/>
        </authorList>
    </citation>
    <scope>NUCLEOTIDE SEQUENCE [LARGE SCALE GENOMIC DNA]</scope>
    <source>
        <strain evidence="2 3">F3</strain>
    </source>
</reference>
<accession>A0ABZ0EBH0</accession>
<gene>
    <name evidence="2" type="ORF">RW095_03610</name>
</gene>
<keyword evidence="3" id="KW-1185">Reference proteome</keyword>
<evidence type="ECO:0000256" key="1">
    <source>
        <dbReference type="SAM" id="Phobius"/>
    </source>
</evidence>
<keyword evidence="1" id="KW-1133">Transmembrane helix</keyword>
<proteinExistence type="predicted"/>